<evidence type="ECO:0000256" key="1">
    <source>
        <dbReference type="ARBA" id="ARBA00001637"/>
    </source>
</evidence>
<sequence>MIDIGAKPLTHRRAVARSRVEVSAEVRARLQAGTMPKGDVFATARVAGIMAAKGTPAILPLCHPLLLSHVEVDLEVDEAAGCVRIQAACETTHGTGVEMEALCAATVAALCVHDMCKGLDPTMVIGDVCLVEKTGGRSGHWRRPGAGTAEP</sequence>
<comment type="catalytic activity">
    <reaction evidence="1">
        <text>(8S)-3',8-cyclo-7,8-dihydroguanosine 5'-triphosphate = cyclic pyranopterin phosphate + diphosphate</text>
        <dbReference type="Rhea" id="RHEA:49580"/>
        <dbReference type="ChEBI" id="CHEBI:33019"/>
        <dbReference type="ChEBI" id="CHEBI:59648"/>
        <dbReference type="ChEBI" id="CHEBI:131766"/>
        <dbReference type="EC" id="4.6.1.17"/>
    </reaction>
</comment>
<evidence type="ECO:0000256" key="3">
    <source>
        <dbReference type="ARBA" id="ARBA00012575"/>
    </source>
</evidence>
<dbReference type="UniPathway" id="UPA00344"/>
<dbReference type="InterPro" id="IPR047594">
    <property type="entry name" value="MoaC_bact/euk"/>
</dbReference>
<dbReference type="CDD" id="cd01420">
    <property type="entry name" value="MoaC_PE"/>
    <property type="match status" value="1"/>
</dbReference>
<gene>
    <name evidence="7" type="ORF">AVDCRST_MAG79-2000</name>
</gene>
<keyword evidence="5" id="KW-0456">Lyase</keyword>
<proteinExistence type="predicted"/>
<dbReference type="GO" id="GO:0061799">
    <property type="term" value="F:cyclic pyranopterin monophosphate synthase activity"/>
    <property type="evidence" value="ECO:0007669"/>
    <property type="project" value="UniProtKB-EC"/>
</dbReference>
<comment type="pathway">
    <text evidence="2">Cofactor biosynthesis; molybdopterin biosynthesis.</text>
</comment>
<dbReference type="InterPro" id="IPR002820">
    <property type="entry name" value="Mopterin_CF_biosynth-C_dom"/>
</dbReference>
<organism evidence="7">
    <name type="scientific">uncultured Thermoleophilia bacterium</name>
    <dbReference type="NCBI Taxonomy" id="1497501"/>
    <lineage>
        <taxon>Bacteria</taxon>
        <taxon>Bacillati</taxon>
        <taxon>Actinomycetota</taxon>
        <taxon>Thermoleophilia</taxon>
        <taxon>environmental samples</taxon>
    </lineage>
</organism>
<dbReference type="Gene3D" id="3.30.70.640">
    <property type="entry name" value="Molybdopterin cofactor biosynthesis C (MoaC) domain"/>
    <property type="match status" value="1"/>
</dbReference>
<dbReference type="InterPro" id="IPR036522">
    <property type="entry name" value="MoaC_sf"/>
</dbReference>
<feature type="domain" description="Molybdopterin cofactor biosynthesis C (MoaC)" evidence="6">
    <location>
        <begin position="1"/>
        <end position="136"/>
    </location>
</feature>
<dbReference type="GO" id="GO:0006777">
    <property type="term" value="P:Mo-molybdopterin cofactor biosynthetic process"/>
    <property type="evidence" value="ECO:0007669"/>
    <property type="project" value="UniProtKB-KW"/>
</dbReference>
<dbReference type="InterPro" id="IPR023045">
    <property type="entry name" value="MoaC"/>
</dbReference>
<dbReference type="NCBIfam" id="TIGR00581">
    <property type="entry name" value="moaC"/>
    <property type="match status" value="1"/>
</dbReference>
<dbReference type="InterPro" id="IPR050105">
    <property type="entry name" value="MoCo_biosynth_MoaA/MoaC"/>
</dbReference>
<dbReference type="NCBIfam" id="NF006870">
    <property type="entry name" value="PRK09364.1"/>
    <property type="match status" value="1"/>
</dbReference>
<name>A0A6J4U9T1_9ACTN</name>
<evidence type="ECO:0000256" key="4">
    <source>
        <dbReference type="ARBA" id="ARBA00023150"/>
    </source>
</evidence>
<protein>
    <recommendedName>
        <fullName evidence="3">cyclic pyranopterin monophosphate synthase</fullName>
        <ecNumber evidence="3">4.6.1.17</ecNumber>
    </recommendedName>
</protein>
<dbReference type="EMBL" id="CADCWC010000301">
    <property type="protein sequence ID" value="CAA9542692.1"/>
    <property type="molecule type" value="Genomic_DNA"/>
</dbReference>
<dbReference type="PANTHER" id="PTHR22960">
    <property type="entry name" value="MOLYBDOPTERIN COFACTOR SYNTHESIS PROTEIN A"/>
    <property type="match status" value="1"/>
</dbReference>
<dbReference type="SUPFAM" id="SSF55040">
    <property type="entry name" value="Molybdenum cofactor biosynthesis protein C, MoaC"/>
    <property type="match status" value="1"/>
</dbReference>
<dbReference type="AlphaFoldDB" id="A0A6J4U9T1"/>
<dbReference type="EC" id="4.6.1.17" evidence="3"/>
<reference evidence="7" key="1">
    <citation type="submission" date="2020-02" db="EMBL/GenBank/DDBJ databases">
        <authorList>
            <person name="Meier V. D."/>
        </authorList>
    </citation>
    <scope>NUCLEOTIDE SEQUENCE</scope>
    <source>
        <strain evidence="7">AVDCRST_MAG79</strain>
    </source>
</reference>
<accession>A0A6J4U9T1</accession>
<evidence type="ECO:0000256" key="5">
    <source>
        <dbReference type="ARBA" id="ARBA00023239"/>
    </source>
</evidence>
<evidence type="ECO:0000259" key="6">
    <source>
        <dbReference type="Pfam" id="PF01967"/>
    </source>
</evidence>
<keyword evidence="4" id="KW-0501">Molybdenum cofactor biosynthesis</keyword>
<evidence type="ECO:0000256" key="2">
    <source>
        <dbReference type="ARBA" id="ARBA00005046"/>
    </source>
</evidence>
<dbReference type="Pfam" id="PF01967">
    <property type="entry name" value="MoaC"/>
    <property type="match status" value="1"/>
</dbReference>
<evidence type="ECO:0000313" key="7">
    <source>
        <dbReference type="EMBL" id="CAA9542692.1"/>
    </source>
</evidence>